<keyword evidence="2" id="KW-0732">Signal</keyword>
<dbReference type="Proteomes" id="UP000662857">
    <property type="component" value="Chromosome"/>
</dbReference>
<feature type="signal peptide" evidence="2">
    <location>
        <begin position="1"/>
        <end position="34"/>
    </location>
</feature>
<feature type="region of interest" description="Disordered" evidence="1">
    <location>
        <begin position="289"/>
        <end position="327"/>
    </location>
</feature>
<evidence type="ECO:0000256" key="1">
    <source>
        <dbReference type="SAM" id="MobiDB-lite"/>
    </source>
</evidence>
<gene>
    <name evidence="3" type="ORF">JQS43_07755</name>
</gene>
<feature type="compositionally biased region" description="Low complexity" evidence="1">
    <location>
        <begin position="314"/>
        <end position="327"/>
    </location>
</feature>
<protein>
    <recommendedName>
        <fullName evidence="5">Right-handed parallel beta-helix repeat-containing protein</fullName>
    </recommendedName>
</protein>
<sequence length="327" mass="33597">MTNKMTSRRHWRALSIVAAANLVAVGLVAGPSQAQSVSLCSGTAENFTIAGDLAVPAGESCSLTNVTVTGDVVVRADANLTLAGTTVGGDLTVRADGFALVLDSSVDGVTTLRQAFGLSAEGSELAGGVDARNSGFFFSEETTYGGELFSRNGQTVVLASWVDADVRTNEDLLTDVSDTVVTGGVNINQAQLGSVICRSEVDGEVLLRNSGDLIQLGEGAAVADCEFNVFGAGVTLRNNDADIRIGGNVIRGDLVCVDNTSAPTGSDNRVRGESVGQCEDLAPAMATFGRTSPELSTDSRTDEIRGQIDDRSAEAATEAAEAGPADL</sequence>
<evidence type="ECO:0008006" key="5">
    <source>
        <dbReference type="Google" id="ProtNLM"/>
    </source>
</evidence>
<proteinExistence type="predicted"/>
<evidence type="ECO:0000256" key="2">
    <source>
        <dbReference type="SAM" id="SignalP"/>
    </source>
</evidence>
<accession>A0A895YLJ3</accession>
<dbReference type="EMBL" id="CP070499">
    <property type="protein sequence ID" value="QSB16183.1"/>
    <property type="molecule type" value="Genomic_DNA"/>
</dbReference>
<feature type="compositionally biased region" description="Basic and acidic residues" evidence="1">
    <location>
        <begin position="297"/>
        <end position="313"/>
    </location>
</feature>
<evidence type="ECO:0000313" key="3">
    <source>
        <dbReference type="EMBL" id="QSB16183.1"/>
    </source>
</evidence>
<dbReference type="KEGG" id="nhy:JQS43_07755"/>
<dbReference type="AlphaFoldDB" id="A0A895YLJ3"/>
<evidence type="ECO:0000313" key="4">
    <source>
        <dbReference type="Proteomes" id="UP000662857"/>
    </source>
</evidence>
<reference evidence="3" key="1">
    <citation type="submission" date="2021-02" db="EMBL/GenBank/DDBJ databases">
        <title>Natrosporangium hydrolyticum gen. nov., sp. nov, a haloalkaliphilic actinobacterium from a soda solonchak soil.</title>
        <authorList>
            <person name="Sorokin D.Y."/>
            <person name="Khijniak T.V."/>
            <person name="Zakharycheva A.P."/>
            <person name="Boueva O.V."/>
            <person name="Ariskina E.V."/>
            <person name="Hahnke R.L."/>
            <person name="Bunk B."/>
            <person name="Sproer C."/>
            <person name="Schumann P."/>
            <person name="Evtushenko L.I."/>
            <person name="Kublanov I.V."/>
        </authorList>
    </citation>
    <scope>NUCLEOTIDE SEQUENCE</scope>
    <source>
        <strain evidence="3">DSM 106523</strain>
    </source>
</reference>
<organism evidence="3 4">
    <name type="scientific">Natronosporangium hydrolyticum</name>
    <dbReference type="NCBI Taxonomy" id="2811111"/>
    <lineage>
        <taxon>Bacteria</taxon>
        <taxon>Bacillati</taxon>
        <taxon>Actinomycetota</taxon>
        <taxon>Actinomycetes</taxon>
        <taxon>Micromonosporales</taxon>
        <taxon>Micromonosporaceae</taxon>
        <taxon>Natronosporangium</taxon>
    </lineage>
</organism>
<feature type="chain" id="PRO_5034537852" description="Right-handed parallel beta-helix repeat-containing protein" evidence="2">
    <location>
        <begin position="35"/>
        <end position="327"/>
    </location>
</feature>
<keyword evidence="4" id="KW-1185">Reference proteome</keyword>
<name>A0A895YLJ3_9ACTN</name>
<dbReference type="RefSeq" id="WP_239678388.1">
    <property type="nucleotide sequence ID" value="NZ_CP070499.1"/>
</dbReference>